<feature type="chain" id="PRO_5045186784" description="NADP-dependent oxidoreductase domain-containing protein" evidence="4">
    <location>
        <begin position="22"/>
        <end position="1253"/>
    </location>
</feature>
<dbReference type="CDD" id="cd19079">
    <property type="entry name" value="AKR_EcYajO-like"/>
    <property type="match status" value="1"/>
</dbReference>
<proteinExistence type="inferred from homology"/>
<dbReference type="Pfam" id="PF00248">
    <property type="entry name" value="Aldo_ket_red"/>
    <property type="match status" value="1"/>
</dbReference>
<evidence type="ECO:0000256" key="2">
    <source>
        <dbReference type="ARBA" id="ARBA00023002"/>
    </source>
</evidence>
<dbReference type="PANTHER" id="PTHR43364:SF4">
    <property type="entry name" value="NAD(P)-LINKED OXIDOREDUCTASE SUPERFAMILY PROTEIN"/>
    <property type="match status" value="1"/>
</dbReference>
<sequence>MLQPTRRRFVAALGAASAALAAPALVRAQAKPLTIVLTVPPGTSSDTLARMLGDRMRSKLNRTVVVESKPGAGGLVAIQHLRNFEADGSMLMMAPNSAVSLLPLFATKPTFDYEKELMAVVECASAPMAFTVHPDSGIKTLAEYFDAVRKDPKRGSIGVPSPVSMGALVIHQLGKQLNLPLQAVPYKGGSPLLADLLGNQIPASGSILPDYGEPPRRQAARAGPCQREAFTARAGDSDHHRSRLPGLRGGHLVRPLHQGRHAAQHRRRLRRDGHRGAGHRAGGGGAAQDGPGAGGRHAGRIPPQGAGGPRALGAGDQGLRHQDGRMSEDLQQRVTAIGLTPKSASNGMHYRHVGRSGLVASAIGVGCFPFGGYVPQDGVQQVVDQALDLGINYFDTADSYGIGKSEEALGRALVGKREQALVATKFGNRTGDGANDAGASRLAIVRACEASLRRLQTDYIDLYQLHWPDHETPIEETLRALDDLVRAGKVRYIGASNLFGWELCEAHFIAERHGWTKFISAQDHYNLLYRDIEKRFEPFCIKYGIGMTHYFPLAAGMLSGVHRRGAIVPGSRQDKNPNTAAWQSDRNWDVTEKLQAFAQERGWTLAQMSLAWLLQRPATFTVIAGADRPQHLVDNVKALQVRFTPEDWWRSTASRSWTKTAPSPRPTASCGPRRCTNSKPCSARAPARPAAQRIEDTSMLTTVKTAPMLTVHNPLGYPPKISRKQPAPRLSSLDGKTIYPVDSKFDDSVELLKQVQAWFAAKMPGVRTELRQMSSYYGKDDPVLWNEIRTQGHAAIIGVGHCSTCSPAVSTHAITLESQYGVPTVALHTDKFVKIVQSVTRMGGLPQAPSVFVPQPVMGKSADELRAYVEGKDPHSGKPVMQAIVEGLTQGPAANAVGEEPYARSTPRLEEPDTEDNLRALFERNCWTDFLPIVLPTEERVAAMLRGTSRKPDEVVGRMQPTPNRGLWEYTVEKVAVNAVMAGAKPEYFPIILALASTGITARGSTSSSASTMTVVNGPIRHQVGMNMGIGAMGPYNHANATIGRAYSLLSQNLQGGSVPGETFMGSLGSNYTYNGLTFAENEERSPREPLHVQKGFDKDASTVTVFHGCRSTTFNLGLRAEYWREHVKDMLLGTDAITAPVLVLDPITARQFVDRGGFDTKAKLIRWLHETAEMPAGRYWDLQLVQNYVYSRATFGASESPKAKYVGVSPDTPVRMFEEKDINVVVTGGEANGYWQIMGAHHKATVSVDEWR</sequence>
<feature type="region of interest" description="Disordered" evidence="3">
    <location>
        <begin position="654"/>
        <end position="690"/>
    </location>
</feature>
<dbReference type="EMBL" id="CP053418">
    <property type="protein sequence ID" value="QJW84829.1"/>
    <property type="molecule type" value="Genomic_DNA"/>
</dbReference>
<gene>
    <name evidence="7" type="ORF">HK414_18045</name>
</gene>
<dbReference type="InterPro" id="IPR020471">
    <property type="entry name" value="AKR"/>
</dbReference>
<reference evidence="7 8" key="1">
    <citation type="submission" date="2020-05" db="EMBL/GenBank/DDBJ databases">
        <title>Ramlibacter rhizophilus sp. nov., isolated from rhizosphere soil of national flower Mugunghwa from South Korea.</title>
        <authorList>
            <person name="Zheng-Fei Y."/>
            <person name="Huan T."/>
        </authorList>
    </citation>
    <scope>NUCLEOTIDE SEQUENCE [LARGE SCALE GENOMIC DNA]</scope>
    <source>
        <strain evidence="7 8">H242</strain>
    </source>
</reference>
<name>A0ABX6P5S4_9BURK</name>
<dbReference type="InterPro" id="IPR057767">
    <property type="entry name" value="UGSC-like_dom"/>
</dbReference>
<accession>A0ABX6P5S4</accession>
<dbReference type="InterPro" id="IPR006311">
    <property type="entry name" value="TAT_signal"/>
</dbReference>
<dbReference type="Pfam" id="PF03401">
    <property type="entry name" value="TctC"/>
    <property type="match status" value="1"/>
</dbReference>
<dbReference type="PROSITE" id="PS51318">
    <property type="entry name" value="TAT"/>
    <property type="match status" value="1"/>
</dbReference>
<dbReference type="PANTHER" id="PTHR43364">
    <property type="entry name" value="NADH-SPECIFIC METHYLGLYOXAL REDUCTASE-RELATED"/>
    <property type="match status" value="1"/>
</dbReference>
<dbReference type="InterPro" id="IPR036812">
    <property type="entry name" value="NAD(P)_OxRdtase_dom_sf"/>
</dbReference>
<dbReference type="Pfam" id="PF24696">
    <property type="entry name" value="UGSC"/>
    <property type="match status" value="1"/>
</dbReference>
<organism evidence="7 8">
    <name type="scientific">Ramlibacter terrae</name>
    <dbReference type="NCBI Taxonomy" id="2732511"/>
    <lineage>
        <taxon>Bacteria</taxon>
        <taxon>Pseudomonadati</taxon>
        <taxon>Pseudomonadota</taxon>
        <taxon>Betaproteobacteria</taxon>
        <taxon>Burkholderiales</taxon>
        <taxon>Comamonadaceae</taxon>
        <taxon>Ramlibacter</taxon>
    </lineage>
</organism>
<dbReference type="Gene3D" id="3.40.190.150">
    <property type="entry name" value="Bordetella uptake gene, domain 1"/>
    <property type="match status" value="1"/>
</dbReference>
<dbReference type="SUPFAM" id="SSF51430">
    <property type="entry name" value="NAD(P)-linked oxidoreductase"/>
    <property type="match status" value="1"/>
</dbReference>
<feature type="compositionally biased region" description="Gly residues" evidence="3">
    <location>
        <begin position="279"/>
        <end position="296"/>
    </location>
</feature>
<dbReference type="PRINTS" id="PR00069">
    <property type="entry name" value="ALDKETRDTASE"/>
</dbReference>
<feature type="compositionally biased region" description="Basic residues" evidence="3">
    <location>
        <begin position="257"/>
        <end position="278"/>
    </location>
</feature>
<evidence type="ECO:0000256" key="4">
    <source>
        <dbReference type="SAM" id="SignalP"/>
    </source>
</evidence>
<dbReference type="Gene3D" id="3.20.20.100">
    <property type="entry name" value="NADP-dependent oxidoreductase domain"/>
    <property type="match status" value="1"/>
</dbReference>
<reference evidence="7 8" key="2">
    <citation type="submission" date="2020-05" db="EMBL/GenBank/DDBJ databases">
        <authorList>
            <person name="Khan S.A."/>
            <person name="Jeon C.O."/>
            <person name="Chun B.H."/>
        </authorList>
    </citation>
    <scope>NUCLEOTIDE SEQUENCE [LARGE SCALE GENOMIC DNA]</scope>
    <source>
        <strain evidence="7 8">H242</strain>
    </source>
</reference>
<evidence type="ECO:0008006" key="9">
    <source>
        <dbReference type="Google" id="ProtNLM"/>
    </source>
</evidence>
<dbReference type="InterPro" id="IPR042100">
    <property type="entry name" value="Bug_dom1"/>
</dbReference>
<comment type="similarity">
    <text evidence="1">Belongs to the UPF0065 (bug) family.</text>
</comment>
<keyword evidence="2" id="KW-0560">Oxidoreductase</keyword>
<evidence type="ECO:0000256" key="1">
    <source>
        <dbReference type="ARBA" id="ARBA00006987"/>
    </source>
</evidence>
<dbReference type="Gene3D" id="3.40.190.10">
    <property type="entry name" value="Periplasmic binding protein-like II"/>
    <property type="match status" value="1"/>
</dbReference>
<feature type="region of interest" description="Disordered" evidence="3">
    <location>
        <begin position="230"/>
        <end position="324"/>
    </location>
</feature>
<evidence type="ECO:0000313" key="7">
    <source>
        <dbReference type="EMBL" id="QJW84829.1"/>
    </source>
</evidence>
<dbReference type="Proteomes" id="UP000500826">
    <property type="component" value="Chromosome"/>
</dbReference>
<feature type="domain" description="NADP-dependent oxidoreductase" evidence="5">
    <location>
        <begin position="363"/>
        <end position="649"/>
    </location>
</feature>
<evidence type="ECO:0000259" key="6">
    <source>
        <dbReference type="Pfam" id="PF24696"/>
    </source>
</evidence>
<dbReference type="InterPro" id="IPR050523">
    <property type="entry name" value="AKR_Detox_Biosynth"/>
</dbReference>
<protein>
    <recommendedName>
        <fullName evidence="9">NADP-dependent oxidoreductase domain-containing protein</fullName>
    </recommendedName>
</protein>
<dbReference type="InterPro" id="IPR023210">
    <property type="entry name" value="NADP_OxRdtase_dom"/>
</dbReference>
<evidence type="ECO:0000256" key="3">
    <source>
        <dbReference type="SAM" id="MobiDB-lite"/>
    </source>
</evidence>
<evidence type="ECO:0000259" key="5">
    <source>
        <dbReference type="Pfam" id="PF00248"/>
    </source>
</evidence>
<keyword evidence="4" id="KW-0732">Signal</keyword>
<dbReference type="InterPro" id="IPR005064">
    <property type="entry name" value="BUG"/>
</dbReference>
<evidence type="ECO:0000313" key="8">
    <source>
        <dbReference type="Proteomes" id="UP000500826"/>
    </source>
</evidence>
<keyword evidence="8" id="KW-1185">Reference proteome</keyword>
<feature type="domain" description="UGSC-like" evidence="6">
    <location>
        <begin position="711"/>
        <end position="870"/>
    </location>
</feature>
<feature type="signal peptide" evidence="4">
    <location>
        <begin position="1"/>
        <end position="21"/>
    </location>
</feature>